<accession>A0AAE1IXY7</accession>
<name>A0AAE1IXY7_9FABA</name>
<proteinExistence type="predicted"/>
<protein>
    <recommendedName>
        <fullName evidence="5">Electron transporter</fullName>
    </recommendedName>
</protein>
<feature type="domain" description="Ternary complex factor MIP1 leucine-zipper" evidence="2">
    <location>
        <begin position="55"/>
        <end position="135"/>
    </location>
</feature>
<evidence type="ECO:0000313" key="3">
    <source>
        <dbReference type="EMBL" id="KAK4260031.1"/>
    </source>
</evidence>
<evidence type="ECO:0008006" key="5">
    <source>
        <dbReference type="Google" id="ProtNLM"/>
    </source>
</evidence>
<reference evidence="3" key="1">
    <citation type="submission" date="2023-10" db="EMBL/GenBank/DDBJ databases">
        <title>Chromosome-level genome of the transformable northern wattle, Acacia crassicarpa.</title>
        <authorList>
            <person name="Massaro I."/>
            <person name="Sinha N.R."/>
            <person name="Poethig S."/>
            <person name="Leichty A.R."/>
        </authorList>
    </citation>
    <scope>NUCLEOTIDE SEQUENCE</scope>
    <source>
        <strain evidence="3">Acra3RX</strain>
        <tissue evidence="3">Leaf</tissue>
    </source>
</reference>
<dbReference type="PANTHER" id="PTHR23054:SF18">
    <property type="entry name" value="TERNARY COMPLEX FACTOR MIP1, LEUCINE-ZIPPER"/>
    <property type="match status" value="1"/>
</dbReference>
<sequence>MAAFLAKREWRKMWNNNNNNNHHHHHSEASDPMKQDMRYFMESFEDRKKQTPASDVQNNLKQEILQLEIRLHDQFKVRCGLERALGYKPSSFVDSNDFVLPEPATKLIKEIAVLELEVAYLEQHLLSLYRKAFHQQLSFAVSPSATKDERLKLSLRTPPTSFLGVPNNKPNNFSNNAASSALRFNTHQELEAPAREKLFDSNMYRCHSSLSHSSTFTTRTSAESLAKAVYACHSRQLAMMEYPETGSSSMISLAEQLGTRVFEHVPDTPNRISENMVKCIAAIYCKVAEPHMAYHGISSPSSSFSSMSAFSIEEQGNMWSPGFRNNSFFDVGVANPFQVEGLRHHVVPYCSMFEVSWIYRDSLKLGDTENLLQNFRSLTCRLEQVDPGKLNHEEKLAFWINVHNALVMHAFLAHGIPENNVKRVFLLLKASYNVGGRHVSADTIQNTILGCRMSRPGQWVRLLISPWTKLRSTGDRREAYAIERAEPLLHFALCSGNHSDPAVRVYTAKRVKEELEVAKEEYIGATLGIGKEQKMKLPKLVEAFAKDSGLGRGGVVQMLQSQSFLTKPHTPKSPHPIQWIPHNFSFRYLISKDLLLPYHSPLIYP</sequence>
<dbReference type="InterPro" id="IPR025757">
    <property type="entry name" value="MIP1_Leuzipper"/>
</dbReference>
<feature type="domain" description="DUF547" evidence="1">
    <location>
        <begin position="389"/>
        <end position="523"/>
    </location>
</feature>
<organism evidence="3 4">
    <name type="scientific">Acacia crassicarpa</name>
    <name type="common">northern wattle</name>
    <dbReference type="NCBI Taxonomy" id="499986"/>
    <lineage>
        <taxon>Eukaryota</taxon>
        <taxon>Viridiplantae</taxon>
        <taxon>Streptophyta</taxon>
        <taxon>Embryophyta</taxon>
        <taxon>Tracheophyta</taxon>
        <taxon>Spermatophyta</taxon>
        <taxon>Magnoliopsida</taxon>
        <taxon>eudicotyledons</taxon>
        <taxon>Gunneridae</taxon>
        <taxon>Pentapetalae</taxon>
        <taxon>rosids</taxon>
        <taxon>fabids</taxon>
        <taxon>Fabales</taxon>
        <taxon>Fabaceae</taxon>
        <taxon>Caesalpinioideae</taxon>
        <taxon>mimosoid clade</taxon>
        <taxon>Acacieae</taxon>
        <taxon>Acacia</taxon>
    </lineage>
</organism>
<dbReference type="Proteomes" id="UP001293593">
    <property type="component" value="Unassembled WGS sequence"/>
</dbReference>
<gene>
    <name evidence="3" type="ORF">QN277_003205</name>
</gene>
<evidence type="ECO:0000259" key="2">
    <source>
        <dbReference type="Pfam" id="PF14389"/>
    </source>
</evidence>
<dbReference type="EMBL" id="JAWXYG010000010">
    <property type="protein sequence ID" value="KAK4260031.1"/>
    <property type="molecule type" value="Genomic_DNA"/>
</dbReference>
<dbReference type="InterPro" id="IPR006869">
    <property type="entry name" value="DUF547"/>
</dbReference>
<comment type="caution">
    <text evidence="3">The sequence shown here is derived from an EMBL/GenBank/DDBJ whole genome shotgun (WGS) entry which is preliminary data.</text>
</comment>
<evidence type="ECO:0000313" key="4">
    <source>
        <dbReference type="Proteomes" id="UP001293593"/>
    </source>
</evidence>
<dbReference type="AlphaFoldDB" id="A0AAE1IXY7"/>
<dbReference type="Pfam" id="PF14389">
    <property type="entry name" value="Lzipper-MIP1"/>
    <property type="match status" value="1"/>
</dbReference>
<keyword evidence="4" id="KW-1185">Reference proteome</keyword>
<dbReference type="Pfam" id="PF04784">
    <property type="entry name" value="DUF547"/>
    <property type="match status" value="1"/>
</dbReference>
<dbReference type="PANTHER" id="PTHR23054">
    <property type="entry name" value="TERNARY COMPLEX FACTOR MIP1, LEUCINE-ZIPPER-RELATED"/>
    <property type="match status" value="1"/>
</dbReference>
<evidence type="ECO:0000259" key="1">
    <source>
        <dbReference type="Pfam" id="PF04784"/>
    </source>
</evidence>